<dbReference type="GO" id="GO:0006744">
    <property type="term" value="P:ubiquinone biosynthetic process"/>
    <property type="evidence" value="ECO:0007669"/>
    <property type="project" value="UniProtKB-KW"/>
</dbReference>
<keyword evidence="9" id="KW-1185">Reference proteome</keyword>
<name>A0A545TWV5_9PROT</name>
<dbReference type="PANTHER" id="PTHR21427">
    <property type="entry name" value="UBIQUINONE BIOSYNTHESIS PROTEIN COQ9, MITOCHONDRIAL"/>
    <property type="match status" value="1"/>
</dbReference>
<evidence type="ECO:0000313" key="8">
    <source>
        <dbReference type="EMBL" id="TQV81698.1"/>
    </source>
</evidence>
<dbReference type="Pfam" id="PF08511">
    <property type="entry name" value="COQ9"/>
    <property type="match status" value="1"/>
</dbReference>
<keyword evidence="5" id="KW-0446">Lipid-binding</keyword>
<gene>
    <name evidence="8" type="ORF">FKG95_05470</name>
</gene>
<dbReference type="InterPro" id="IPR012762">
    <property type="entry name" value="Ubiq_biosynth_COQ9"/>
</dbReference>
<evidence type="ECO:0000259" key="7">
    <source>
        <dbReference type="Pfam" id="PF08511"/>
    </source>
</evidence>
<accession>A0A545TWV5</accession>
<dbReference type="Proteomes" id="UP000315252">
    <property type="component" value="Unassembled WGS sequence"/>
</dbReference>
<proteinExistence type="inferred from homology"/>
<dbReference type="PANTHER" id="PTHR21427:SF19">
    <property type="entry name" value="UBIQUINONE BIOSYNTHESIS PROTEIN COQ9, MITOCHONDRIAL"/>
    <property type="match status" value="1"/>
</dbReference>
<evidence type="ECO:0000256" key="1">
    <source>
        <dbReference type="ARBA" id="ARBA00004749"/>
    </source>
</evidence>
<evidence type="ECO:0000256" key="6">
    <source>
        <dbReference type="ARBA" id="ARBA00058104"/>
    </source>
</evidence>
<dbReference type="InterPro" id="IPR013718">
    <property type="entry name" value="COQ9_C"/>
</dbReference>
<keyword evidence="3" id="KW-0831">Ubiquinone biosynthesis</keyword>
<evidence type="ECO:0000256" key="4">
    <source>
        <dbReference type="ARBA" id="ARBA00022946"/>
    </source>
</evidence>
<reference evidence="8 9" key="1">
    <citation type="submission" date="2019-06" db="EMBL/GenBank/DDBJ databases">
        <title>Whole genome sequence for Rhodospirillaceae sp. R148.</title>
        <authorList>
            <person name="Wang G."/>
        </authorList>
    </citation>
    <scope>NUCLEOTIDE SEQUENCE [LARGE SCALE GENOMIC DNA]</scope>
    <source>
        <strain evidence="8 9">R148</strain>
    </source>
</reference>
<feature type="domain" description="COQ9 C-terminal" evidence="7">
    <location>
        <begin position="115"/>
        <end position="184"/>
    </location>
</feature>
<comment type="function">
    <text evidence="6">Membrane-associated protein that warps the membrane surface to access and bind aromatic isoprenes with high specificity, including ubiquinone (CoQ) isoprene intermediates and presents them directly to COQ7, therefore facilitating the COQ7-mediated hydroxylase step. Participates in the biosynthesis of coenzyme Q, also named ubiquinone, an essential lipid-soluble electron transporter for aerobic cellular respiration.</text>
</comment>
<comment type="pathway">
    <text evidence="1">Cofactor biosynthesis; ubiquinone biosynthesis.</text>
</comment>
<evidence type="ECO:0000256" key="3">
    <source>
        <dbReference type="ARBA" id="ARBA00022688"/>
    </source>
</evidence>
<evidence type="ECO:0000313" key="9">
    <source>
        <dbReference type="Proteomes" id="UP000315252"/>
    </source>
</evidence>
<dbReference type="OrthoDB" id="7201143at2"/>
<comment type="caution">
    <text evidence="8">The sequence shown here is derived from an EMBL/GenBank/DDBJ whole genome shotgun (WGS) entry which is preliminary data.</text>
</comment>
<organism evidence="8 9">
    <name type="scientific">Denitrobaculum tricleocarpae</name>
    <dbReference type="NCBI Taxonomy" id="2591009"/>
    <lineage>
        <taxon>Bacteria</taxon>
        <taxon>Pseudomonadati</taxon>
        <taxon>Pseudomonadota</taxon>
        <taxon>Alphaproteobacteria</taxon>
        <taxon>Rhodospirillales</taxon>
        <taxon>Rhodospirillaceae</taxon>
        <taxon>Denitrobaculum</taxon>
    </lineage>
</organism>
<protein>
    <submittedName>
        <fullName evidence="8">COQ9 family protein</fullName>
    </submittedName>
</protein>
<dbReference type="NCBIfam" id="TIGR02396">
    <property type="entry name" value="diverge_rpsU"/>
    <property type="match status" value="1"/>
</dbReference>
<evidence type="ECO:0000256" key="5">
    <source>
        <dbReference type="ARBA" id="ARBA00023121"/>
    </source>
</evidence>
<evidence type="ECO:0000256" key="2">
    <source>
        <dbReference type="ARBA" id="ARBA00010766"/>
    </source>
</evidence>
<keyword evidence="4" id="KW-0809">Transit peptide</keyword>
<dbReference type="Gene3D" id="1.10.357.10">
    <property type="entry name" value="Tetracycline Repressor, domain 2"/>
    <property type="match status" value="1"/>
</dbReference>
<dbReference type="RefSeq" id="WP_142895329.1">
    <property type="nucleotide sequence ID" value="NZ_ML660053.1"/>
</dbReference>
<comment type="similarity">
    <text evidence="2">Belongs to the COQ9 family.</text>
</comment>
<dbReference type="GO" id="GO:0008289">
    <property type="term" value="F:lipid binding"/>
    <property type="evidence" value="ECO:0007669"/>
    <property type="project" value="UniProtKB-KW"/>
</dbReference>
<dbReference type="AlphaFoldDB" id="A0A545TWV5"/>
<dbReference type="EMBL" id="VHSH01000002">
    <property type="protein sequence ID" value="TQV81698.1"/>
    <property type="molecule type" value="Genomic_DNA"/>
</dbReference>
<sequence>MTTDKARIELLEATLPHIAFDGWSLKSIQAGARDLGLEPFDVQNLFPGGVADLIEAFSAHIDQQMMVGLEARDLPEMKVRERIASAVRLRLELLEPHREGIRRGLTYLAMPQNAQLGLTCLYRTVDAMWFAAGDRATDYNFYSKRLLLAGVYSSTLLFWLNDRSEGYSDTWAFLERRISEVLKVGGRFGKVMSGALSLPEKLLDRGKRLGQGGGLRARGFGARRMGGGARPGS</sequence>